<dbReference type="InterPro" id="IPR036412">
    <property type="entry name" value="HAD-like_sf"/>
</dbReference>
<dbReference type="PANTHER" id="PTHR19288">
    <property type="entry name" value="4-NITROPHENYLPHOSPHATASE-RELATED"/>
    <property type="match status" value="1"/>
</dbReference>
<dbReference type="KEGG" id="ota:OT_ostta15g02560"/>
<dbReference type="InterPro" id="IPR006357">
    <property type="entry name" value="HAD-SF_hydro_IIA"/>
</dbReference>
<dbReference type="AlphaFoldDB" id="Q00UU0"/>
<evidence type="ECO:0000256" key="2">
    <source>
        <dbReference type="SAM" id="MobiDB-lite"/>
    </source>
</evidence>
<feature type="compositionally biased region" description="Basic residues" evidence="2">
    <location>
        <begin position="14"/>
        <end position="26"/>
    </location>
</feature>
<evidence type="ECO:0000313" key="3">
    <source>
        <dbReference type="EMBL" id="CAL57687.1"/>
    </source>
</evidence>
<gene>
    <name evidence="3" type="ORF">OT_ostta15g02560</name>
</gene>
<organism evidence="3 4">
    <name type="scientific">Ostreococcus tauri</name>
    <name type="common">Marine green alga</name>
    <dbReference type="NCBI Taxonomy" id="70448"/>
    <lineage>
        <taxon>Eukaryota</taxon>
        <taxon>Viridiplantae</taxon>
        <taxon>Chlorophyta</taxon>
        <taxon>Mamiellophyceae</taxon>
        <taxon>Mamiellales</taxon>
        <taxon>Bathycoccaceae</taxon>
        <taxon>Ostreococcus</taxon>
    </lineage>
</organism>
<dbReference type="SUPFAM" id="SSF56784">
    <property type="entry name" value="HAD-like"/>
    <property type="match status" value="1"/>
</dbReference>
<dbReference type="NCBIfam" id="TIGR01452">
    <property type="entry name" value="PGP_euk"/>
    <property type="match status" value="1"/>
</dbReference>
<dbReference type="GO" id="GO:0016791">
    <property type="term" value="F:phosphatase activity"/>
    <property type="evidence" value="ECO:0007669"/>
    <property type="project" value="InterPro"/>
</dbReference>
<dbReference type="STRING" id="70448.Q00UU0"/>
<dbReference type="Pfam" id="PF13344">
    <property type="entry name" value="Hydrolase_6"/>
    <property type="match status" value="1"/>
</dbReference>
<accession>Q00UU0</accession>
<sequence length="427" mass="45955">MASTTSVRALPRARSTRVRARARRAHGRNIRAAAHSTSSIAKLLVTAPEGLSAELERAIDGVVLDCDGVIWHGDRLIPGARAAIESLRARGKRVFFVTNNSTKTREHYAQKLNALGIEASKYEIYTSGYATACYLRSRGLAEIDEGEVERGEHGERLGNDAQRSAYVIGERGLMKELEEAGIDVEAGVYDSVKCSERDWEEMDEWSDENVGAVVVGSDSKFTFAKLAYASLQIQRGAMFVATNPDAGDLVGPGLYPGAGALVNAVATACGKQPEIYCGKPSSFMLELLKDHANIDLSRTLVIGDRLDTDIAFGKAGNAALTALVLTGVTEIDDVNAWAERAETDPAAAAALPDRIVGSLAELCGLEFNPDELCPSLHDSDADVARDEDDMLRAFPAEDAETPEDFPLDEDYGDDDDASNKFSPSGYM</sequence>
<dbReference type="InParanoid" id="Q00UU0"/>
<dbReference type="InterPro" id="IPR023214">
    <property type="entry name" value="HAD_sf"/>
</dbReference>
<reference evidence="3 4" key="2">
    <citation type="journal article" date="2014" name="BMC Genomics">
        <title>An improved genome of the model marine alga Ostreococcus tauri unfolds by assessing Illumina de novo assemblies.</title>
        <authorList>
            <person name="Blanc-Mathieu R."/>
            <person name="Verhelst B."/>
            <person name="Derelle E."/>
            <person name="Rombauts S."/>
            <person name="Bouget F.Y."/>
            <person name="Carre I."/>
            <person name="Chateau A."/>
            <person name="Eyre-Walker A."/>
            <person name="Grimsley N."/>
            <person name="Moreau H."/>
            <person name="Piegu B."/>
            <person name="Rivals E."/>
            <person name="Schackwitz W."/>
            <person name="Van de Peer Y."/>
            <person name="Piganeau G."/>
        </authorList>
    </citation>
    <scope>NUCLEOTIDE SEQUENCE [LARGE SCALE GENOMIC DNA]</scope>
    <source>
        <strain evidence="4">OTTH 0595 / CCAP 157/2 / RCC745</strain>
    </source>
</reference>
<feature type="compositionally biased region" description="Acidic residues" evidence="2">
    <location>
        <begin position="397"/>
        <end position="416"/>
    </location>
</feature>
<feature type="region of interest" description="Disordered" evidence="2">
    <location>
        <begin position="1"/>
        <end position="26"/>
    </location>
</feature>
<reference evidence="4" key="1">
    <citation type="journal article" date="2006" name="Proc. Natl. Acad. Sci. U.S.A.">
        <title>Genome analysis of the smallest free-living eukaryote Ostreococcus tauri unveils many unique features.</title>
        <authorList>
            <person name="Derelle E."/>
            <person name="Ferraz C."/>
            <person name="Rombauts S."/>
            <person name="Rouze P."/>
            <person name="Worden A.Z."/>
            <person name="Robbens S."/>
            <person name="Partensky F."/>
            <person name="Degroeve S."/>
            <person name="Echeynie S."/>
            <person name="Cooke R."/>
            <person name="Saeys Y."/>
            <person name="Wuyts J."/>
            <person name="Jabbari K."/>
            <person name="Bowler C."/>
            <person name="Panaud O."/>
            <person name="Piegu B."/>
            <person name="Ball S.G."/>
            <person name="Ral J.-P."/>
            <person name="Bouget F.-Y."/>
            <person name="Piganeau G."/>
            <person name="De Baets B."/>
            <person name="Picard A."/>
            <person name="Delseny M."/>
            <person name="Demaille J."/>
            <person name="Van de Peer Y."/>
            <person name="Moreau H."/>
        </authorList>
    </citation>
    <scope>NUCLEOTIDE SEQUENCE [LARGE SCALE GENOMIC DNA]</scope>
    <source>
        <strain evidence="4">OTTH 0595 / CCAP 157/2 / RCC745</strain>
    </source>
</reference>
<keyword evidence="4" id="KW-1185">Reference proteome</keyword>
<dbReference type="GO" id="GO:0005737">
    <property type="term" value="C:cytoplasm"/>
    <property type="evidence" value="ECO:0007669"/>
    <property type="project" value="TreeGrafter"/>
</dbReference>
<dbReference type="Proteomes" id="UP000009170">
    <property type="component" value="Unassembled WGS sequence"/>
</dbReference>
<protein>
    <submittedName>
        <fullName evidence="3">2-phosphoglycolate phosphatase, eukaryotic</fullName>
    </submittedName>
</protein>
<dbReference type="RefSeq" id="XP_003083411.1">
    <property type="nucleotide sequence ID" value="XM_003083363.1"/>
</dbReference>
<dbReference type="OrthoDB" id="413953at2759"/>
<comment type="caution">
    <text evidence="3">The sequence shown here is derived from an EMBL/GenBank/DDBJ whole genome shotgun (WGS) entry which is preliminary data.</text>
</comment>
<dbReference type="Gene3D" id="3.40.50.1000">
    <property type="entry name" value="HAD superfamily/HAD-like"/>
    <property type="match status" value="2"/>
</dbReference>
<dbReference type="NCBIfam" id="TIGR01460">
    <property type="entry name" value="HAD-SF-IIA"/>
    <property type="match status" value="1"/>
</dbReference>
<evidence type="ECO:0000313" key="4">
    <source>
        <dbReference type="Proteomes" id="UP000009170"/>
    </source>
</evidence>
<evidence type="ECO:0000256" key="1">
    <source>
        <dbReference type="ARBA" id="ARBA00022801"/>
    </source>
</evidence>
<dbReference type="Pfam" id="PF13242">
    <property type="entry name" value="Hydrolase_like"/>
    <property type="match status" value="1"/>
</dbReference>
<dbReference type="GeneID" id="9830790"/>
<dbReference type="OMA" id="VTNNSSM"/>
<feature type="region of interest" description="Disordered" evidence="2">
    <location>
        <begin position="384"/>
        <end position="427"/>
    </location>
</feature>
<dbReference type="InterPro" id="IPR006349">
    <property type="entry name" value="PGP_euk"/>
</dbReference>
<name>Q00UU0_OSTTA</name>
<proteinExistence type="predicted"/>
<dbReference type="PANTHER" id="PTHR19288:SF46">
    <property type="entry name" value="HALOACID DEHALOGENASE-LIKE HYDROLASE DOMAIN-CONTAINING PROTEIN 2"/>
    <property type="match status" value="1"/>
</dbReference>
<dbReference type="EMBL" id="CAID01000015">
    <property type="protein sequence ID" value="CAL57687.1"/>
    <property type="molecule type" value="Genomic_DNA"/>
</dbReference>
<keyword evidence="1" id="KW-0378">Hydrolase</keyword>